<feature type="binding site" evidence="2">
    <location>
        <position position="170"/>
    </location>
    <ligand>
        <name>Cu cation</name>
        <dbReference type="ChEBI" id="CHEBI:23378"/>
    </ligand>
</feature>
<protein>
    <submittedName>
        <fullName evidence="5">SCO family protein</fullName>
    </submittedName>
</protein>
<feature type="disulfide bond" description="Redox-active" evidence="3">
    <location>
        <begin position="78"/>
        <end position="82"/>
    </location>
</feature>
<organism evidence="5">
    <name type="scientific">Caldilineaceae bacterium SB0662_bin_9</name>
    <dbReference type="NCBI Taxonomy" id="2605258"/>
    <lineage>
        <taxon>Bacteria</taxon>
        <taxon>Bacillati</taxon>
        <taxon>Chloroflexota</taxon>
        <taxon>Caldilineae</taxon>
        <taxon>Caldilineales</taxon>
        <taxon>Caldilineaceae</taxon>
    </lineage>
</organism>
<accession>A0A6B1DTS4</accession>
<reference evidence="5" key="1">
    <citation type="submission" date="2019-09" db="EMBL/GenBank/DDBJ databases">
        <title>Characterisation of the sponge microbiome using genome-centric metagenomics.</title>
        <authorList>
            <person name="Engelberts J.P."/>
            <person name="Robbins S.J."/>
            <person name="De Goeij J.M."/>
            <person name="Aranda M."/>
            <person name="Bell S.C."/>
            <person name="Webster N.S."/>
        </authorList>
    </citation>
    <scope>NUCLEOTIDE SEQUENCE</scope>
    <source>
        <strain evidence="5">SB0662_bin_9</strain>
    </source>
</reference>
<keyword evidence="2" id="KW-0479">Metal-binding</keyword>
<dbReference type="PANTHER" id="PTHR12151:SF25">
    <property type="entry name" value="LINALOOL DEHYDRATASE_ISOMERASE DOMAIN-CONTAINING PROTEIN"/>
    <property type="match status" value="1"/>
</dbReference>
<comment type="similarity">
    <text evidence="1">Belongs to the SCO1/2 family.</text>
</comment>
<dbReference type="GO" id="GO:0046872">
    <property type="term" value="F:metal ion binding"/>
    <property type="evidence" value="ECO:0007669"/>
    <property type="project" value="UniProtKB-KW"/>
</dbReference>
<comment type="caution">
    <text evidence="5">The sequence shown here is derived from an EMBL/GenBank/DDBJ whole genome shotgun (WGS) entry which is preliminary data.</text>
</comment>
<keyword evidence="4" id="KW-0732">Signal</keyword>
<keyword evidence="2" id="KW-0186">Copper</keyword>
<evidence type="ECO:0000256" key="3">
    <source>
        <dbReference type="PIRSR" id="PIRSR603782-2"/>
    </source>
</evidence>
<name>A0A6B1DTS4_9CHLR</name>
<evidence type="ECO:0000256" key="1">
    <source>
        <dbReference type="ARBA" id="ARBA00010996"/>
    </source>
</evidence>
<feature type="chain" id="PRO_5025577559" evidence="4">
    <location>
        <begin position="29"/>
        <end position="206"/>
    </location>
</feature>
<evidence type="ECO:0000313" key="5">
    <source>
        <dbReference type="EMBL" id="MYD90195.1"/>
    </source>
</evidence>
<gene>
    <name evidence="5" type="ORF">F4Y08_07630</name>
</gene>
<dbReference type="PANTHER" id="PTHR12151">
    <property type="entry name" value="ELECTRON TRANSPORT PROTIN SCO1/SENC FAMILY MEMBER"/>
    <property type="match status" value="1"/>
</dbReference>
<feature type="binding site" evidence="2">
    <location>
        <position position="78"/>
    </location>
    <ligand>
        <name>Cu cation</name>
        <dbReference type="ChEBI" id="CHEBI:23378"/>
    </ligand>
</feature>
<dbReference type="Gene3D" id="3.40.30.10">
    <property type="entry name" value="Glutaredoxin"/>
    <property type="match status" value="1"/>
</dbReference>
<evidence type="ECO:0000256" key="2">
    <source>
        <dbReference type="PIRSR" id="PIRSR603782-1"/>
    </source>
</evidence>
<dbReference type="Pfam" id="PF02630">
    <property type="entry name" value="SCO1-SenC"/>
    <property type="match status" value="1"/>
</dbReference>
<dbReference type="SUPFAM" id="SSF52833">
    <property type="entry name" value="Thioredoxin-like"/>
    <property type="match status" value="1"/>
</dbReference>
<dbReference type="EMBL" id="VXPY01000052">
    <property type="protein sequence ID" value="MYD90195.1"/>
    <property type="molecule type" value="Genomic_DNA"/>
</dbReference>
<feature type="binding site" evidence="2">
    <location>
        <position position="82"/>
    </location>
    <ligand>
        <name>Cu cation</name>
        <dbReference type="ChEBI" id="CHEBI:23378"/>
    </ligand>
</feature>
<dbReference type="AlphaFoldDB" id="A0A6B1DTS4"/>
<feature type="signal peptide" evidence="4">
    <location>
        <begin position="1"/>
        <end position="28"/>
    </location>
</feature>
<dbReference type="InterPro" id="IPR003782">
    <property type="entry name" value="SCO1/SenC"/>
</dbReference>
<keyword evidence="3" id="KW-1015">Disulfide bond</keyword>
<evidence type="ECO:0000256" key="4">
    <source>
        <dbReference type="SAM" id="SignalP"/>
    </source>
</evidence>
<dbReference type="InterPro" id="IPR036249">
    <property type="entry name" value="Thioredoxin-like_sf"/>
</dbReference>
<dbReference type="CDD" id="cd02968">
    <property type="entry name" value="SCO"/>
    <property type="match status" value="1"/>
</dbReference>
<sequence length="206" mass="22265">MTPPRIPGHAHRTIHVTAILFLSVLTCAACGNAAWHGTVLEPPLEVPVIAGVDHRGTPFDSGALAGRLQVVFFGYTFCPDFCPATLYAVTDALSVQSKSVQAEVDVLFVTVDPQRDNRGRLEAYVSQFHPSVRGIRLEEPEALAALTAGYGVYVDSGAESAGDDVYLVDHTTRVYVLNREGHMALTYASDLQAEDLAADLKRLARQ</sequence>
<proteinExistence type="inferred from homology"/>